<feature type="region of interest" description="Disordered" evidence="1">
    <location>
        <begin position="235"/>
        <end position="285"/>
    </location>
</feature>
<sequence>MVEGAHAAAVVAQLTLEGVEAQLPHLLATLVHLNPPLVVAQLPVLLAVHPVEVAVHVEGVRWRRVRTCSSGIFIWLWRWWGGCGGGGAGCSSSPISTGCAPAPVASPSAPCAPSGSAQQPCASSYAPTPYSQPASQGATYVQPAQGGGGGNSYAVPQPAPSQAPYNPAPTIQSPYNPPPPPLKCPIPQLQSLNHNILHLTMLIVLVQTLTPTTKRSAEKEKSQILTNKIVKVSTKPSMSTDLYEDKVPDLDEYPDTPSSTTISSSPNIDIKMTTKAPVQPEKDDKLSQDYSENSFLYKNKLSGVPQTDTDGNDNTGDPKCSSETLRIIMQENIVSSPTISKQLIFSAGRLAFGQSIDVKMATLDSDLLIKIAEKLVYSGTNEVFSLKSLLKYGFEFMPINRACKRALCTMVLNYLLVSNAKETELKLSEKYHPFYMKFDEDFTISLPDVSNLSPVNATRVENFKVDYQHDIYDDSESPTTKWL</sequence>
<keyword evidence="2" id="KW-1185">Reference proteome</keyword>
<dbReference type="AlphaFoldDB" id="A0A915E4U1"/>
<accession>A0A915E4U1</accession>
<reference evidence="3" key="1">
    <citation type="submission" date="2022-11" db="UniProtKB">
        <authorList>
            <consortium name="WormBaseParasite"/>
        </authorList>
    </citation>
    <scope>IDENTIFICATION</scope>
</reference>
<feature type="region of interest" description="Disordered" evidence="1">
    <location>
        <begin position="134"/>
        <end position="179"/>
    </location>
</feature>
<feature type="compositionally biased region" description="Low complexity" evidence="1">
    <location>
        <begin position="255"/>
        <end position="270"/>
    </location>
</feature>
<proteinExistence type="predicted"/>
<evidence type="ECO:0000313" key="2">
    <source>
        <dbReference type="Proteomes" id="UP000887574"/>
    </source>
</evidence>
<name>A0A915E4U1_9BILA</name>
<organism evidence="2 3">
    <name type="scientific">Ditylenchus dipsaci</name>
    <dbReference type="NCBI Taxonomy" id="166011"/>
    <lineage>
        <taxon>Eukaryota</taxon>
        <taxon>Metazoa</taxon>
        <taxon>Ecdysozoa</taxon>
        <taxon>Nematoda</taxon>
        <taxon>Chromadorea</taxon>
        <taxon>Rhabditida</taxon>
        <taxon>Tylenchina</taxon>
        <taxon>Tylenchomorpha</taxon>
        <taxon>Sphaerularioidea</taxon>
        <taxon>Anguinidae</taxon>
        <taxon>Anguininae</taxon>
        <taxon>Ditylenchus</taxon>
    </lineage>
</organism>
<protein>
    <submittedName>
        <fullName evidence="3">Uncharacterized protein</fullName>
    </submittedName>
</protein>
<evidence type="ECO:0000313" key="3">
    <source>
        <dbReference type="WBParaSite" id="jg26200"/>
    </source>
</evidence>
<evidence type="ECO:0000256" key="1">
    <source>
        <dbReference type="SAM" id="MobiDB-lite"/>
    </source>
</evidence>
<dbReference type="Proteomes" id="UP000887574">
    <property type="component" value="Unplaced"/>
</dbReference>
<dbReference type="WBParaSite" id="jg26200">
    <property type="protein sequence ID" value="jg26200"/>
    <property type="gene ID" value="jg26200"/>
</dbReference>